<organism evidence="14 15">
    <name type="scientific">Fluctibacter corallii</name>
    <dbReference type="NCBI Taxonomy" id="2984329"/>
    <lineage>
        <taxon>Bacteria</taxon>
        <taxon>Pseudomonadati</taxon>
        <taxon>Pseudomonadota</taxon>
        <taxon>Gammaproteobacteria</taxon>
        <taxon>Alteromonadales</taxon>
        <taxon>Alteromonadaceae</taxon>
        <taxon>Fluctibacter</taxon>
    </lineage>
</organism>
<evidence type="ECO:0000256" key="5">
    <source>
        <dbReference type="ARBA" id="ARBA00015196"/>
    </source>
</evidence>
<comment type="similarity">
    <text evidence="3">Belongs to the HAD-like hydrolase superfamily. SerB family.</text>
</comment>
<dbReference type="SUPFAM" id="SSF56784">
    <property type="entry name" value="HAD-like"/>
    <property type="match status" value="1"/>
</dbReference>
<evidence type="ECO:0000256" key="6">
    <source>
        <dbReference type="ARBA" id="ARBA00022605"/>
    </source>
</evidence>
<keyword evidence="8 14" id="KW-0378">Hydrolase</keyword>
<keyword evidence="6" id="KW-0028">Amino-acid biosynthesis</keyword>
<dbReference type="EMBL" id="JAOWKX010000001">
    <property type="protein sequence ID" value="MCV2883239.1"/>
    <property type="molecule type" value="Genomic_DNA"/>
</dbReference>
<comment type="catalytic activity">
    <reaction evidence="13">
        <text>O-phospho-D-serine + H2O = D-serine + phosphate</text>
        <dbReference type="Rhea" id="RHEA:24873"/>
        <dbReference type="ChEBI" id="CHEBI:15377"/>
        <dbReference type="ChEBI" id="CHEBI:35247"/>
        <dbReference type="ChEBI" id="CHEBI:43474"/>
        <dbReference type="ChEBI" id="CHEBI:58680"/>
        <dbReference type="EC" id="3.1.3.3"/>
    </reaction>
</comment>
<evidence type="ECO:0000256" key="3">
    <source>
        <dbReference type="ARBA" id="ARBA00009184"/>
    </source>
</evidence>
<dbReference type="PANTHER" id="PTHR43344">
    <property type="entry name" value="PHOSPHOSERINE PHOSPHATASE"/>
    <property type="match status" value="1"/>
</dbReference>
<proteinExistence type="inferred from homology"/>
<dbReference type="SFLD" id="SFLDG01136">
    <property type="entry name" value="C1.6:_Phosphoserine_Phosphatas"/>
    <property type="match status" value="1"/>
</dbReference>
<evidence type="ECO:0000256" key="4">
    <source>
        <dbReference type="ARBA" id="ARBA00012640"/>
    </source>
</evidence>
<comment type="catalytic activity">
    <reaction evidence="12">
        <text>O-phospho-L-serine + H2O = L-serine + phosphate</text>
        <dbReference type="Rhea" id="RHEA:21208"/>
        <dbReference type="ChEBI" id="CHEBI:15377"/>
        <dbReference type="ChEBI" id="CHEBI:33384"/>
        <dbReference type="ChEBI" id="CHEBI:43474"/>
        <dbReference type="ChEBI" id="CHEBI:57524"/>
        <dbReference type="EC" id="3.1.3.3"/>
    </reaction>
</comment>
<evidence type="ECO:0000313" key="15">
    <source>
        <dbReference type="Proteomes" id="UP001652504"/>
    </source>
</evidence>
<dbReference type="NCBIfam" id="TIGR01488">
    <property type="entry name" value="HAD-SF-IB"/>
    <property type="match status" value="1"/>
</dbReference>
<dbReference type="CDD" id="cd07500">
    <property type="entry name" value="HAD_PSP"/>
    <property type="match status" value="1"/>
</dbReference>
<dbReference type="SFLD" id="SFLDG01137">
    <property type="entry name" value="C1.6.1:_Phosphoserine_Phosphat"/>
    <property type="match status" value="1"/>
</dbReference>
<evidence type="ECO:0000256" key="1">
    <source>
        <dbReference type="ARBA" id="ARBA00001946"/>
    </source>
</evidence>
<evidence type="ECO:0000256" key="10">
    <source>
        <dbReference type="ARBA" id="ARBA00023299"/>
    </source>
</evidence>
<dbReference type="SFLD" id="SFLDF00029">
    <property type="entry name" value="phosphoserine_phosphatase"/>
    <property type="match status" value="1"/>
</dbReference>
<protein>
    <recommendedName>
        <fullName evidence="5">Phosphoserine phosphatase</fullName>
        <ecNumber evidence="4">3.1.3.3</ecNumber>
    </recommendedName>
    <alternativeName>
        <fullName evidence="11">O-phosphoserine phosphohydrolase</fullName>
    </alternativeName>
</protein>
<evidence type="ECO:0000256" key="2">
    <source>
        <dbReference type="ARBA" id="ARBA00005135"/>
    </source>
</evidence>
<dbReference type="InterPro" id="IPR036412">
    <property type="entry name" value="HAD-like_sf"/>
</dbReference>
<dbReference type="SFLD" id="SFLDS00003">
    <property type="entry name" value="Haloacid_Dehalogenase"/>
    <property type="match status" value="1"/>
</dbReference>
<dbReference type="NCBIfam" id="TIGR00338">
    <property type="entry name" value="serB"/>
    <property type="match status" value="1"/>
</dbReference>
<keyword evidence="15" id="KW-1185">Reference proteome</keyword>
<keyword evidence="9" id="KW-0460">Magnesium</keyword>
<reference evidence="14 15" key="1">
    <citation type="submission" date="2022-10" db="EMBL/GenBank/DDBJ databases">
        <title>Aestuariibacter sp. AA17 isolated from Montipora capitata coral fragment.</title>
        <authorList>
            <person name="Emsley S.A."/>
            <person name="Pfannmuller K.M."/>
            <person name="Loughran R.M."/>
            <person name="Shlafstein M."/>
            <person name="Papke E."/>
            <person name="Saw J.H."/>
            <person name="Ushijima B."/>
            <person name="Videau P."/>
        </authorList>
    </citation>
    <scope>NUCLEOTIDE SEQUENCE [LARGE SCALE GENOMIC DNA]</scope>
    <source>
        <strain evidence="14 15">AA17</strain>
    </source>
</reference>
<evidence type="ECO:0000256" key="13">
    <source>
        <dbReference type="ARBA" id="ARBA00048523"/>
    </source>
</evidence>
<dbReference type="Gene3D" id="3.40.50.1000">
    <property type="entry name" value="HAD superfamily/HAD-like"/>
    <property type="match status" value="1"/>
</dbReference>
<accession>A0ABT3A3X8</accession>
<gene>
    <name evidence="14" type="primary">serB</name>
    <name evidence="14" type="ORF">OE749_00840</name>
</gene>
<evidence type="ECO:0000256" key="7">
    <source>
        <dbReference type="ARBA" id="ARBA00022723"/>
    </source>
</evidence>
<dbReference type="EC" id="3.1.3.3" evidence="4"/>
<comment type="pathway">
    <text evidence="2">Amino-acid biosynthesis; L-serine biosynthesis; L-serine from 3-phospho-D-glycerate: step 3/3.</text>
</comment>
<evidence type="ECO:0000313" key="14">
    <source>
        <dbReference type="EMBL" id="MCV2883239.1"/>
    </source>
</evidence>
<comment type="caution">
    <text evidence="14">The sequence shown here is derived from an EMBL/GenBank/DDBJ whole genome shotgun (WGS) entry which is preliminary data.</text>
</comment>
<keyword evidence="10" id="KW-0718">Serine biosynthesis</keyword>
<comment type="cofactor">
    <cofactor evidence="1">
        <name>Mg(2+)</name>
        <dbReference type="ChEBI" id="CHEBI:18420"/>
    </cofactor>
</comment>
<dbReference type="PANTHER" id="PTHR43344:SF2">
    <property type="entry name" value="PHOSPHOSERINE PHOSPHATASE"/>
    <property type="match status" value="1"/>
</dbReference>
<dbReference type="InterPro" id="IPR050582">
    <property type="entry name" value="HAD-like_SerB"/>
</dbReference>
<dbReference type="Pfam" id="PF00702">
    <property type="entry name" value="Hydrolase"/>
    <property type="match status" value="1"/>
</dbReference>
<dbReference type="GO" id="GO:0016787">
    <property type="term" value="F:hydrolase activity"/>
    <property type="evidence" value="ECO:0007669"/>
    <property type="project" value="UniProtKB-KW"/>
</dbReference>
<evidence type="ECO:0000256" key="8">
    <source>
        <dbReference type="ARBA" id="ARBA00022801"/>
    </source>
</evidence>
<evidence type="ECO:0000256" key="12">
    <source>
        <dbReference type="ARBA" id="ARBA00048138"/>
    </source>
</evidence>
<dbReference type="RefSeq" id="WP_263710440.1">
    <property type="nucleotide sequence ID" value="NZ_JAOWKX010000001.1"/>
</dbReference>
<evidence type="ECO:0000256" key="9">
    <source>
        <dbReference type="ARBA" id="ARBA00022842"/>
    </source>
</evidence>
<name>A0ABT3A3X8_9ALTE</name>
<dbReference type="InterPro" id="IPR004469">
    <property type="entry name" value="PSP"/>
</dbReference>
<dbReference type="Proteomes" id="UP001652504">
    <property type="component" value="Unassembled WGS sequence"/>
</dbReference>
<dbReference type="InterPro" id="IPR023214">
    <property type="entry name" value="HAD_sf"/>
</dbReference>
<evidence type="ECO:0000256" key="11">
    <source>
        <dbReference type="ARBA" id="ARBA00031693"/>
    </source>
</evidence>
<keyword evidence="7" id="KW-0479">Metal-binding</keyword>
<sequence length="365" mass="39429">MGTIFDCFGIRDGSFVYQYSVDNLTFLSSQWLQVFAESYAGMKFNLFKHHLSAENEVDLNGVALESRDDSALPDCREGAYLAVTAQSLNLEKIEAVLCAPELANTIQCCTLVKVGSVLVAKLALIPNAEVHPHQLQPISSRLRVEIALISEAFPTLAEPGLLLMDMDSTVIDIECIDEIAKRAGVGQQVSEVTERAMQGELDFADSLTSRVACLTGAPEQILKAVRDQLPLMPGVEELIGTLKAHGWRIAIASGGFTYFADYLKERLGLDEAVSNKLAIDNGVLTGQVEGRIVDAQVKAETLSVLAKKYGITPSQTVAMGDGANDLPMLHAANLGVAYHAKPVVNDQAQTAIQFSGLDTLLCYLR</sequence>